<feature type="transmembrane region" description="Helical" evidence="7">
    <location>
        <begin position="481"/>
        <end position="506"/>
    </location>
</feature>
<evidence type="ECO:0000256" key="3">
    <source>
        <dbReference type="ARBA" id="ARBA00022692"/>
    </source>
</evidence>
<feature type="transmembrane region" description="Helical" evidence="7">
    <location>
        <begin position="358"/>
        <end position="381"/>
    </location>
</feature>
<dbReference type="EMBL" id="MPUH01001239">
    <property type="protein sequence ID" value="OMJ69107.1"/>
    <property type="molecule type" value="Genomic_DNA"/>
</dbReference>
<keyword evidence="3 7" id="KW-0812">Transmembrane</keyword>
<dbReference type="GO" id="GO:0016020">
    <property type="term" value="C:membrane"/>
    <property type="evidence" value="ECO:0007669"/>
    <property type="project" value="UniProtKB-SubCell"/>
</dbReference>
<comment type="similarity">
    <text evidence="2 7">Belongs to the nonaspanin (TM9SF) (TC 9.A.2) family.</text>
</comment>
<evidence type="ECO:0000313" key="8">
    <source>
        <dbReference type="EMBL" id="OMJ69107.1"/>
    </source>
</evidence>
<keyword evidence="5 7" id="KW-1133">Transmembrane helix</keyword>
<keyword evidence="4" id="KW-0732">Signal</keyword>
<dbReference type="PANTHER" id="PTHR10766">
    <property type="entry name" value="TRANSMEMBRANE 9 SUPERFAMILY PROTEIN"/>
    <property type="match status" value="1"/>
</dbReference>
<feature type="transmembrane region" description="Helical" evidence="7">
    <location>
        <begin position="326"/>
        <end position="346"/>
    </location>
</feature>
<dbReference type="GO" id="GO:0072657">
    <property type="term" value="P:protein localization to membrane"/>
    <property type="evidence" value="ECO:0007669"/>
    <property type="project" value="TreeGrafter"/>
</dbReference>
<keyword evidence="6 7" id="KW-0472">Membrane</keyword>
<evidence type="ECO:0000256" key="2">
    <source>
        <dbReference type="ARBA" id="ARBA00005227"/>
    </source>
</evidence>
<feature type="transmembrane region" description="Helical" evidence="7">
    <location>
        <begin position="551"/>
        <end position="574"/>
    </location>
</feature>
<feature type="transmembrane region" description="Helical" evidence="7">
    <location>
        <begin position="518"/>
        <end position="539"/>
    </location>
</feature>
<organism evidence="8 9">
    <name type="scientific">Stentor coeruleus</name>
    <dbReference type="NCBI Taxonomy" id="5963"/>
    <lineage>
        <taxon>Eukaryota</taxon>
        <taxon>Sar</taxon>
        <taxon>Alveolata</taxon>
        <taxon>Ciliophora</taxon>
        <taxon>Postciliodesmatophora</taxon>
        <taxon>Heterotrichea</taxon>
        <taxon>Heterotrichida</taxon>
        <taxon>Stentoridae</taxon>
        <taxon>Stentor</taxon>
    </lineage>
</organism>
<evidence type="ECO:0000256" key="1">
    <source>
        <dbReference type="ARBA" id="ARBA00004141"/>
    </source>
</evidence>
<gene>
    <name evidence="8" type="ORF">SteCoe_33256</name>
</gene>
<dbReference type="Pfam" id="PF02990">
    <property type="entry name" value="EMP70"/>
    <property type="match status" value="1"/>
</dbReference>
<proteinExistence type="inferred from homology"/>
<accession>A0A1R2AX79</accession>
<dbReference type="AlphaFoldDB" id="A0A1R2AX79"/>
<reference evidence="8 9" key="1">
    <citation type="submission" date="2016-11" db="EMBL/GenBank/DDBJ databases">
        <title>The macronuclear genome of Stentor coeruleus: a giant cell with tiny introns.</title>
        <authorList>
            <person name="Slabodnick M."/>
            <person name="Ruby J.G."/>
            <person name="Reiff S.B."/>
            <person name="Swart E.C."/>
            <person name="Gosai S."/>
            <person name="Prabakaran S."/>
            <person name="Witkowska E."/>
            <person name="Larue G.E."/>
            <person name="Fisher S."/>
            <person name="Freeman R.M."/>
            <person name="Gunawardena J."/>
            <person name="Chu W."/>
            <person name="Stover N.A."/>
            <person name="Gregory B.D."/>
            <person name="Nowacki M."/>
            <person name="Derisi J."/>
            <person name="Roy S.W."/>
            <person name="Marshall W.F."/>
            <person name="Sood P."/>
        </authorList>
    </citation>
    <scope>NUCLEOTIDE SEQUENCE [LARGE SCALE GENOMIC DNA]</scope>
    <source>
        <strain evidence="8">WM001</strain>
    </source>
</reference>
<keyword evidence="9" id="KW-1185">Reference proteome</keyword>
<name>A0A1R2AX79_9CILI</name>
<dbReference type="InterPro" id="IPR004240">
    <property type="entry name" value="EMP70"/>
</dbReference>
<protein>
    <recommendedName>
        <fullName evidence="7">Transmembrane 9 superfamily member</fullName>
    </recommendedName>
</protein>
<comment type="subcellular location">
    <subcellularLocation>
        <location evidence="1">Membrane</location>
        <topology evidence="1">Multi-pass membrane protein</topology>
    </subcellularLocation>
</comment>
<evidence type="ECO:0000256" key="6">
    <source>
        <dbReference type="ARBA" id="ARBA00023136"/>
    </source>
</evidence>
<feature type="transmembrane region" description="Helical" evidence="7">
    <location>
        <begin position="449"/>
        <end position="475"/>
    </location>
</feature>
<evidence type="ECO:0000313" key="9">
    <source>
        <dbReference type="Proteomes" id="UP000187209"/>
    </source>
</evidence>
<feature type="transmembrane region" description="Helical" evidence="7">
    <location>
        <begin position="295"/>
        <end position="314"/>
    </location>
</feature>
<dbReference type="PANTHER" id="PTHR10766:SF41">
    <property type="entry name" value="TRANSMEMBRANE 9 SUPERFAMILY MEMBER 3"/>
    <property type="match status" value="1"/>
</dbReference>
<evidence type="ECO:0000256" key="7">
    <source>
        <dbReference type="RuleBase" id="RU363079"/>
    </source>
</evidence>
<feature type="transmembrane region" description="Helical" evidence="7">
    <location>
        <begin position="255"/>
        <end position="275"/>
    </location>
</feature>
<feature type="transmembrane region" description="Helical" evidence="7">
    <location>
        <begin position="203"/>
        <end position="223"/>
    </location>
</feature>
<evidence type="ECO:0000256" key="4">
    <source>
        <dbReference type="ARBA" id="ARBA00022729"/>
    </source>
</evidence>
<evidence type="ECO:0000256" key="5">
    <source>
        <dbReference type="ARBA" id="ARBA00022989"/>
    </source>
</evidence>
<dbReference type="Proteomes" id="UP000187209">
    <property type="component" value="Unassembled WGS sequence"/>
</dbReference>
<comment type="caution">
    <text evidence="8">The sequence shown here is derived from an EMBL/GenBank/DDBJ whole genome shotgun (WGS) entry which is preliminary data.</text>
</comment>
<sequence>MWSIWVLIIGNVLAQKEYVFGKQVKVWMEYTAPVGNILDRKNPKSLFRCDVKYADEDYKKNIAEEIENKFYIDSGIDVSFQANFTSSSFYCSISLTPNQKILFKKAIASQTHVYFLIDGLHLSSPLGFIDPDTEIYYIYTEHIFVFQYNSGYIVHASVQASKPIRLSLLYTLDFYSTSYWIPTAFPSNQRLILISNQSIEESWGFNLVWWTFGIIVIAISNEVRKIITKELDRLNNEDFEWGRLQRELYKPPENLGIFIAAISIGRHIIGTFAIMLFHKTMMPNYTDYESPLQGFFMKSIFLSFFAGFLHGTLYREYKGKRKIKAFMIYALVPIALVAWVYLFFRYQTLNLVPTIKVIAFLAMRFVMPYFLLQVLGFYLGLYYKLSFYLMEAQQKCDDLENFTTKPSELCTFCHMAIENNYVQTEISVVSTHKLQEDSENTEFSEGLKYFIYMASGFFCFFSIYPSLFIVLNAYFSDKIFFSYEILCGGCFFGICASSTVGIVNSFINLKYKCFKWHWGSFIPAACTGAYSFIYCWYLFISKFSNTEFWQWVYYFTFTITGSLGLGLACGTIGYQASKIFLRMISMDKNKDT</sequence>